<dbReference type="AlphaFoldDB" id="A0A266Q9X1"/>
<dbReference type="EMBL" id="NHNI01000001">
    <property type="protein sequence ID" value="OZY86642.1"/>
    <property type="molecule type" value="Genomic_DNA"/>
</dbReference>
<keyword evidence="3" id="KW-1185">Reference proteome</keyword>
<proteinExistence type="predicted"/>
<organism evidence="2 3">
    <name type="scientific">Cellvibrio mixtus</name>
    <dbReference type="NCBI Taxonomy" id="39650"/>
    <lineage>
        <taxon>Bacteria</taxon>
        <taxon>Pseudomonadati</taxon>
        <taxon>Pseudomonadota</taxon>
        <taxon>Gammaproteobacteria</taxon>
        <taxon>Cellvibrionales</taxon>
        <taxon>Cellvibrionaceae</taxon>
        <taxon>Cellvibrio</taxon>
    </lineage>
</organism>
<evidence type="ECO:0000313" key="3">
    <source>
        <dbReference type="Proteomes" id="UP000216101"/>
    </source>
</evidence>
<name>A0A266Q9X1_9GAMM</name>
<feature type="transmembrane region" description="Helical" evidence="1">
    <location>
        <begin position="177"/>
        <end position="198"/>
    </location>
</feature>
<keyword evidence="1" id="KW-0472">Membrane</keyword>
<keyword evidence="1" id="KW-1133">Transmembrane helix</keyword>
<feature type="transmembrane region" description="Helical" evidence="1">
    <location>
        <begin position="96"/>
        <end position="115"/>
    </location>
</feature>
<keyword evidence="1" id="KW-0812">Transmembrane</keyword>
<evidence type="ECO:0000256" key="1">
    <source>
        <dbReference type="SAM" id="Phobius"/>
    </source>
</evidence>
<dbReference type="RefSeq" id="WP_094984265.1">
    <property type="nucleotide sequence ID" value="NZ_NHNI01000001.1"/>
</dbReference>
<feature type="transmembrane region" description="Helical" evidence="1">
    <location>
        <begin position="147"/>
        <end position="165"/>
    </location>
</feature>
<reference evidence="3" key="1">
    <citation type="submission" date="2017-05" db="EMBL/GenBank/DDBJ databases">
        <authorList>
            <person name="Barney B.M."/>
        </authorList>
    </citation>
    <scope>NUCLEOTIDE SEQUENCE [LARGE SCALE GENOMIC DNA]</scope>
    <source>
        <strain evidence="3">PSBB022</strain>
    </source>
</reference>
<accession>A0A266Q9X1</accession>
<evidence type="ECO:0000313" key="2">
    <source>
        <dbReference type="EMBL" id="OZY86642.1"/>
    </source>
</evidence>
<protein>
    <submittedName>
        <fullName evidence="2">Uncharacterized protein</fullName>
    </submittedName>
</protein>
<gene>
    <name evidence="2" type="ORF">CBP51_06390</name>
</gene>
<comment type="caution">
    <text evidence="2">The sequence shown here is derived from an EMBL/GenBank/DDBJ whole genome shotgun (WGS) entry which is preliminary data.</text>
</comment>
<sequence>MAYDENKYSVQKLPNPLLLHWILNPGLAINEVILGQRIPKVTLIDKTSKASLIERTYVPCPSCGAIHSGMLWGKGNAFGHWLGYICPNCEQKIPCLWNIFSLLLLAVLSPIWFPLKKIYEQKYITFELSRYKKAETNIAKPINKFTWIKMGASFGLLMLAFFVATEYFRDGITLDKFIFLAIVNVIGGLFFGAVMWFFMGRKKG</sequence>
<dbReference type="Proteomes" id="UP000216101">
    <property type="component" value="Unassembled WGS sequence"/>
</dbReference>